<name>K5WJY2_PHACS</name>
<dbReference type="AlphaFoldDB" id="K5WJY2"/>
<proteinExistence type="predicted"/>
<dbReference type="EMBL" id="JH930469">
    <property type="protein sequence ID" value="EKM59444.1"/>
    <property type="molecule type" value="Genomic_DNA"/>
</dbReference>
<dbReference type="HOGENOM" id="CLU_108161_0_0_1"/>
<protein>
    <submittedName>
        <fullName evidence="1">Uncharacterized protein</fullName>
    </submittedName>
</protein>
<evidence type="ECO:0000313" key="1">
    <source>
        <dbReference type="EMBL" id="EKM59444.1"/>
    </source>
</evidence>
<sequence>MLSAVRCSRILRNNYISSSLKDSVRWSSSAPSRRAAAEVDECGIPRGPTWSVNELLSSYPKPTITPATLKKLHNLSALIPPGENTSEHAKLTAEVESLVKLVEAVKLVDFGQHEVSQAGDIPDGRIWAEGTGIRLERDEVSQELHGRDLLRNASRTEDGLYVVDIDRSR</sequence>
<organism evidence="1 2">
    <name type="scientific">Phanerochaete carnosa (strain HHB-10118-sp)</name>
    <name type="common">White-rot fungus</name>
    <name type="synonym">Peniophora carnosa</name>
    <dbReference type="NCBI Taxonomy" id="650164"/>
    <lineage>
        <taxon>Eukaryota</taxon>
        <taxon>Fungi</taxon>
        <taxon>Dikarya</taxon>
        <taxon>Basidiomycota</taxon>
        <taxon>Agaricomycotina</taxon>
        <taxon>Agaricomycetes</taxon>
        <taxon>Polyporales</taxon>
        <taxon>Phanerochaetaceae</taxon>
        <taxon>Phanerochaete</taxon>
    </lineage>
</organism>
<accession>K5WJY2</accession>
<dbReference type="GeneID" id="18914792"/>
<gene>
    <name evidence="1" type="ORF">PHACADRAFT_249940</name>
</gene>
<reference evidence="1 2" key="1">
    <citation type="journal article" date="2012" name="BMC Genomics">
        <title>Comparative genomics of the white-rot fungi, Phanerochaete carnosa and P. chrysosporium, to elucidate the genetic basis of the distinct wood types they colonize.</title>
        <authorList>
            <person name="Suzuki H."/>
            <person name="MacDonald J."/>
            <person name="Syed K."/>
            <person name="Salamov A."/>
            <person name="Hori C."/>
            <person name="Aerts A."/>
            <person name="Henrissat B."/>
            <person name="Wiebenga A."/>
            <person name="vanKuyk P.A."/>
            <person name="Barry K."/>
            <person name="Lindquist E."/>
            <person name="LaButti K."/>
            <person name="Lapidus A."/>
            <person name="Lucas S."/>
            <person name="Coutinho P."/>
            <person name="Gong Y."/>
            <person name="Samejima M."/>
            <person name="Mahadevan R."/>
            <person name="Abou-Zaid M."/>
            <person name="de Vries R.P."/>
            <person name="Igarashi K."/>
            <person name="Yadav J.S."/>
            <person name="Grigoriev I.V."/>
            <person name="Master E.R."/>
        </authorList>
    </citation>
    <scope>NUCLEOTIDE SEQUENCE [LARGE SCALE GENOMIC DNA]</scope>
    <source>
        <strain evidence="1 2">HHB-10118-sp</strain>
    </source>
</reference>
<dbReference type="Proteomes" id="UP000008370">
    <property type="component" value="Unassembled WGS sequence"/>
</dbReference>
<dbReference type="RefSeq" id="XP_007392005.1">
    <property type="nucleotide sequence ID" value="XM_007391943.1"/>
</dbReference>
<keyword evidence="2" id="KW-1185">Reference proteome</keyword>
<evidence type="ECO:0000313" key="2">
    <source>
        <dbReference type="Proteomes" id="UP000008370"/>
    </source>
</evidence>
<dbReference type="KEGG" id="pco:PHACADRAFT_249940"/>
<dbReference type="OrthoDB" id="5522061at2759"/>
<dbReference type="InParanoid" id="K5WJY2"/>